<dbReference type="Gene3D" id="3.90.226.10">
    <property type="entry name" value="2-enoyl-CoA Hydratase, Chain A, domain 1"/>
    <property type="match status" value="1"/>
</dbReference>
<keyword evidence="4 5" id="KW-0472">Membrane</keyword>
<evidence type="ECO:0000259" key="6">
    <source>
        <dbReference type="Pfam" id="PF01957"/>
    </source>
</evidence>
<evidence type="ECO:0000256" key="1">
    <source>
        <dbReference type="ARBA" id="ARBA00004141"/>
    </source>
</evidence>
<evidence type="ECO:0000256" key="2">
    <source>
        <dbReference type="ARBA" id="ARBA00022692"/>
    </source>
</evidence>
<proteinExistence type="predicted"/>
<dbReference type="SUPFAM" id="SSF52096">
    <property type="entry name" value="ClpP/crotonase"/>
    <property type="match status" value="1"/>
</dbReference>
<name>A0ABT4DPN2_9BACL</name>
<feature type="transmembrane region" description="Helical" evidence="5">
    <location>
        <begin position="273"/>
        <end position="294"/>
    </location>
</feature>
<evidence type="ECO:0000259" key="8">
    <source>
        <dbReference type="Pfam" id="PF25145"/>
    </source>
</evidence>
<dbReference type="Pfam" id="PF01957">
    <property type="entry name" value="NfeD"/>
    <property type="match status" value="1"/>
</dbReference>
<reference evidence="9 10" key="1">
    <citation type="submission" date="2022-05" db="EMBL/GenBank/DDBJ databases">
        <title>Genome Sequencing of Bee-Associated Microbes.</title>
        <authorList>
            <person name="Dunlap C."/>
        </authorList>
    </citation>
    <scope>NUCLEOTIDE SEQUENCE [LARGE SCALE GENOMIC DNA]</scope>
    <source>
        <strain evidence="9 10">NRRL NRS-1438</strain>
    </source>
</reference>
<dbReference type="Pfam" id="PF25145">
    <property type="entry name" value="NfeD1b_N"/>
    <property type="match status" value="1"/>
</dbReference>
<organism evidence="9 10">
    <name type="scientific">Paenibacillus apiarius</name>
    <dbReference type="NCBI Taxonomy" id="46240"/>
    <lineage>
        <taxon>Bacteria</taxon>
        <taxon>Bacillati</taxon>
        <taxon>Bacillota</taxon>
        <taxon>Bacilli</taxon>
        <taxon>Bacillales</taxon>
        <taxon>Paenibacillaceae</taxon>
        <taxon>Paenibacillus</taxon>
    </lineage>
</organism>
<feature type="transmembrane region" description="Helical" evidence="5">
    <location>
        <begin position="248"/>
        <end position="266"/>
    </location>
</feature>
<sequence length="460" mass="49061">MRKKEMLARGLKCTAWMLSLGLFFSLMFAFVPLSHAETSDSANSSRNVAVIPLIGNVDPVMKSFMFRALDEAEALNPAAIIIEMDTPGGRVDIAQELSQRIIGSPARTVVLVRGKAASAGSFLAMSANEIAMTPGSAIGSAALVDGTHKYVDDPKLVALWISEMVSVADKNGRDANIARAMADLQAKIELPELGRTKNPGEVLSLSVAEAKKAGYAEYEANSVQDLISKLKLSDAHIERIDQTTAERIAAYLVHPAVATLLLFLGIAGVAIELFVPGFGVPGILGILGFGLYFFGHYISGLAGVETIVLFIAGLVLLALELFIPSFGILGILGSISMIAGVVRAAYDTSNAFLSLGIAFTAALIVIIIVIRVFKHRGIWNRFILKDALTTEEGYVSNANQTAILGKIGRALTPLRPAGTILIDDNKFDVVTDGTFVSRDELVEVIQVEGSRIVVRPHNGN</sequence>
<keyword evidence="2 5" id="KW-0812">Transmembrane</keyword>
<gene>
    <name evidence="9" type="ORF">M5X09_00160</name>
</gene>
<keyword evidence="3 5" id="KW-1133">Transmembrane helix</keyword>
<dbReference type="EMBL" id="JAMDLW010000001">
    <property type="protein sequence ID" value="MCY9518083.1"/>
    <property type="molecule type" value="Genomic_DNA"/>
</dbReference>
<dbReference type="PANTHER" id="PTHR33507">
    <property type="entry name" value="INNER MEMBRANE PROTEIN YBBJ"/>
    <property type="match status" value="1"/>
</dbReference>
<evidence type="ECO:0000256" key="3">
    <source>
        <dbReference type="ARBA" id="ARBA00022989"/>
    </source>
</evidence>
<evidence type="ECO:0000259" key="7">
    <source>
        <dbReference type="Pfam" id="PF24961"/>
    </source>
</evidence>
<keyword evidence="9" id="KW-0645">Protease</keyword>
<evidence type="ECO:0000313" key="10">
    <source>
        <dbReference type="Proteomes" id="UP001207626"/>
    </source>
</evidence>
<evidence type="ECO:0000313" key="9">
    <source>
        <dbReference type="EMBL" id="MCY9518083.1"/>
    </source>
</evidence>
<evidence type="ECO:0000256" key="5">
    <source>
        <dbReference type="SAM" id="Phobius"/>
    </source>
</evidence>
<keyword evidence="10" id="KW-1185">Reference proteome</keyword>
<feature type="domain" description="NfeD1b N-terminal" evidence="8">
    <location>
        <begin position="48"/>
        <end position="239"/>
    </location>
</feature>
<comment type="subcellular location">
    <subcellularLocation>
        <location evidence="1">Membrane</location>
        <topology evidence="1">Multi-pass membrane protein</topology>
    </subcellularLocation>
</comment>
<evidence type="ECO:0000256" key="4">
    <source>
        <dbReference type="ARBA" id="ARBA00023136"/>
    </source>
</evidence>
<dbReference type="PANTHER" id="PTHR33507:SF3">
    <property type="entry name" value="INNER MEMBRANE PROTEIN YBBJ"/>
    <property type="match status" value="1"/>
</dbReference>
<dbReference type="Pfam" id="PF24961">
    <property type="entry name" value="NfeD_membrane"/>
    <property type="match status" value="1"/>
</dbReference>
<dbReference type="GO" id="GO:0008233">
    <property type="term" value="F:peptidase activity"/>
    <property type="evidence" value="ECO:0007669"/>
    <property type="project" value="UniProtKB-KW"/>
</dbReference>
<dbReference type="InterPro" id="IPR052165">
    <property type="entry name" value="Membrane_assoc_protease"/>
</dbReference>
<dbReference type="RefSeq" id="WP_087432580.1">
    <property type="nucleotide sequence ID" value="NZ_JAFFHZ010000001.1"/>
</dbReference>
<comment type="caution">
    <text evidence="9">The sequence shown here is derived from an EMBL/GenBank/DDBJ whole genome shotgun (WGS) entry which is preliminary data.</text>
</comment>
<keyword evidence="9" id="KW-0378">Hydrolase</keyword>
<dbReference type="GeneID" id="77004059"/>
<dbReference type="InterPro" id="IPR029045">
    <property type="entry name" value="ClpP/crotonase-like_dom_sf"/>
</dbReference>
<accession>A0ABT4DPN2</accession>
<dbReference type="InterPro" id="IPR002810">
    <property type="entry name" value="NfeD-like_C"/>
</dbReference>
<dbReference type="InterPro" id="IPR056739">
    <property type="entry name" value="NfeD_membrane"/>
</dbReference>
<dbReference type="InterPro" id="IPR012340">
    <property type="entry name" value="NA-bd_OB-fold"/>
</dbReference>
<protein>
    <submittedName>
        <fullName evidence="9">ATP-dependent Clp protease proteolytic subunit</fullName>
    </submittedName>
</protein>
<dbReference type="GO" id="GO:0006508">
    <property type="term" value="P:proteolysis"/>
    <property type="evidence" value="ECO:0007669"/>
    <property type="project" value="UniProtKB-KW"/>
</dbReference>
<feature type="transmembrane region" description="Helical" evidence="5">
    <location>
        <begin position="352"/>
        <end position="373"/>
    </location>
</feature>
<dbReference type="Proteomes" id="UP001207626">
    <property type="component" value="Unassembled WGS sequence"/>
</dbReference>
<dbReference type="Gene3D" id="2.40.50.140">
    <property type="entry name" value="Nucleic acid-binding proteins"/>
    <property type="match status" value="1"/>
</dbReference>
<dbReference type="CDD" id="cd07021">
    <property type="entry name" value="Clp_protease_NfeD_like"/>
    <property type="match status" value="1"/>
</dbReference>
<feature type="domain" description="NfeD-like C-terminal" evidence="6">
    <location>
        <begin position="402"/>
        <end position="456"/>
    </location>
</feature>
<feature type="domain" description="NfeD integral membrane" evidence="7">
    <location>
        <begin position="257"/>
        <end position="370"/>
    </location>
</feature>
<dbReference type="InterPro" id="IPR056738">
    <property type="entry name" value="NfeD1b_N"/>
</dbReference>